<name>A0ABU6W3H3_9FABA</name>
<sequence>MAGLAEEACLCLVTEREFYAIKLRNLEKQEEDVLKDWTCLPSPDFDFVLSLPERDMCPFEFDSKIFMAYSGLMHFGTCAKSRYMKDLYPFPVYEFKFEEKEFVVAESLDPAPLPLHKSFIANTPGSGDVFFHTNQRRRIKDSPLFYVLESGSRIWKPLISPPSLGNARLSMVVLNNNVFVSSFAGVPYLARFDPTDKSWKVEPTAKNNLSNFIRDWLIDFDESKEFRFIYYPLISVTIPGWGSSNYTICMMHEERTLDLNSGVNVFATLVNHHNGRVAFYQRLHMCFQGIQPVMDSRPRFNLVDLGNGKLCATLCGRQLASTSSTLCVSIFSLSVAKDFADFAELDSGAPPMERDFLQVDVHTKKVYNIKNWNALNSVRHAFVWPPTKGRRFQHRNIVI</sequence>
<evidence type="ECO:0000313" key="1">
    <source>
        <dbReference type="EMBL" id="MED6179894.1"/>
    </source>
</evidence>
<gene>
    <name evidence="1" type="ORF">PIB30_004949</name>
</gene>
<comment type="caution">
    <text evidence="1">The sequence shown here is derived from an EMBL/GenBank/DDBJ whole genome shotgun (WGS) entry which is preliminary data.</text>
</comment>
<proteinExistence type="predicted"/>
<organism evidence="1 2">
    <name type="scientific">Stylosanthes scabra</name>
    <dbReference type="NCBI Taxonomy" id="79078"/>
    <lineage>
        <taxon>Eukaryota</taxon>
        <taxon>Viridiplantae</taxon>
        <taxon>Streptophyta</taxon>
        <taxon>Embryophyta</taxon>
        <taxon>Tracheophyta</taxon>
        <taxon>Spermatophyta</taxon>
        <taxon>Magnoliopsida</taxon>
        <taxon>eudicotyledons</taxon>
        <taxon>Gunneridae</taxon>
        <taxon>Pentapetalae</taxon>
        <taxon>rosids</taxon>
        <taxon>fabids</taxon>
        <taxon>Fabales</taxon>
        <taxon>Fabaceae</taxon>
        <taxon>Papilionoideae</taxon>
        <taxon>50 kb inversion clade</taxon>
        <taxon>dalbergioids sensu lato</taxon>
        <taxon>Dalbergieae</taxon>
        <taxon>Pterocarpus clade</taxon>
        <taxon>Stylosanthes</taxon>
    </lineage>
</organism>
<evidence type="ECO:0000313" key="2">
    <source>
        <dbReference type="Proteomes" id="UP001341840"/>
    </source>
</evidence>
<dbReference type="EMBL" id="JASCZI010181252">
    <property type="protein sequence ID" value="MED6179894.1"/>
    <property type="molecule type" value="Genomic_DNA"/>
</dbReference>
<keyword evidence="2" id="KW-1185">Reference proteome</keyword>
<reference evidence="1 2" key="1">
    <citation type="journal article" date="2023" name="Plants (Basel)">
        <title>Bridging the Gap: Combining Genomics and Transcriptomics Approaches to Understand Stylosanthes scabra, an Orphan Legume from the Brazilian Caatinga.</title>
        <authorList>
            <person name="Ferreira-Neto J.R.C."/>
            <person name="da Silva M.D."/>
            <person name="Binneck E."/>
            <person name="de Melo N.F."/>
            <person name="da Silva R.H."/>
            <person name="de Melo A.L.T.M."/>
            <person name="Pandolfi V."/>
            <person name="Bustamante F.O."/>
            <person name="Brasileiro-Vidal A.C."/>
            <person name="Benko-Iseppon A.M."/>
        </authorList>
    </citation>
    <scope>NUCLEOTIDE SEQUENCE [LARGE SCALE GENOMIC DNA]</scope>
    <source>
        <tissue evidence="1">Leaves</tissue>
    </source>
</reference>
<accession>A0ABU6W3H3</accession>
<protein>
    <submittedName>
        <fullName evidence="1">Uncharacterized protein</fullName>
    </submittedName>
</protein>
<dbReference type="Proteomes" id="UP001341840">
    <property type="component" value="Unassembled WGS sequence"/>
</dbReference>